<dbReference type="Proteomes" id="UP000886785">
    <property type="component" value="Unassembled WGS sequence"/>
</dbReference>
<reference evidence="1" key="1">
    <citation type="submission" date="2020-10" db="EMBL/GenBank/DDBJ databases">
        <authorList>
            <person name="Gilroy R."/>
        </authorList>
    </citation>
    <scope>NUCLEOTIDE SEQUENCE</scope>
    <source>
        <strain evidence="1">ChiSjej1B19-7085</strain>
    </source>
</reference>
<name>A0A9D1DST0_9FIRM</name>
<protein>
    <submittedName>
        <fullName evidence="1">Sporulation protein YabP</fullName>
    </submittedName>
</protein>
<dbReference type="PIRSF" id="PIRSF011576">
    <property type="entry name" value="YabP"/>
    <property type="match status" value="1"/>
</dbReference>
<dbReference type="NCBIfam" id="TIGR02892">
    <property type="entry name" value="spore_yabP"/>
    <property type="match status" value="1"/>
</dbReference>
<comment type="caution">
    <text evidence="1">The sequence shown here is derived from an EMBL/GenBank/DDBJ whole genome shotgun (WGS) entry which is preliminary data.</text>
</comment>
<evidence type="ECO:0000313" key="1">
    <source>
        <dbReference type="EMBL" id="HIR58246.1"/>
    </source>
</evidence>
<dbReference type="InterPro" id="IPR022476">
    <property type="entry name" value="Spore_YabP/YqfC"/>
</dbReference>
<dbReference type="InterPro" id="IPR012504">
    <property type="entry name" value="Spore_YabP"/>
</dbReference>
<evidence type="ECO:0000313" key="2">
    <source>
        <dbReference type="Proteomes" id="UP000886785"/>
    </source>
</evidence>
<proteinExistence type="predicted"/>
<accession>A0A9D1DST0</accession>
<reference evidence="1" key="2">
    <citation type="journal article" date="2021" name="PeerJ">
        <title>Extensive microbial diversity within the chicken gut microbiome revealed by metagenomics and culture.</title>
        <authorList>
            <person name="Gilroy R."/>
            <person name="Ravi A."/>
            <person name="Getino M."/>
            <person name="Pursley I."/>
            <person name="Horton D.L."/>
            <person name="Alikhan N.F."/>
            <person name="Baker D."/>
            <person name="Gharbi K."/>
            <person name="Hall N."/>
            <person name="Watson M."/>
            <person name="Adriaenssens E.M."/>
            <person name="Foster-Nyarko E."/>
            <person name="Jarju S."/>
            <person name="Secka A."/>
            <person name="Antonio M."/>
            <person name="Oren A."/>
            <person name="Chaudhuri R.R."/>
            <person name="La Ragione R."/>
            <person name="Hildebrand F."/>
            <person name="Pallen M.J."/>
        </authorList>
    </citation>
    <scope>NUCLEOTIDE SEQUENCE</scope>
    <source>
        <strain evidence="1">ChiSjej1B19-7085</strain>
    </source>
</reference>
<dbReference type="Pfam" id="PF07873">
    <property type="entry name" value="YabP"/>
    <property type="match status" value="1"/>
</dbReference>
<dbReference type="GO" id="GO:0030435">
    <property type="term" value="P:sporulation resulting in formation of a cellular spore"/>
    <property type="evidence" value="ECO:0007669"/>
    <property type="project" value="InterPro"/>
</dbReference>
<sequence length="94" mass="10159">MAAEEKKTAKTPHSLILENRKSLTATGVSNVDSFDEQTVVAYTDLGELVIKGNGLNINSLSIETGELTLTGEVSSMTYNSDTRPSGGFFSRIFR</sequence>
<gene>
    <name evidence="1" type="primary">yabP</name>
    <name evidence="1" type="ORF">IAA54_11350</name>
</gene>
<dbReference type="EMBL" id="DVHF01000145">
    <property type="protein sequence ID" value="HIR58246.1"/>
    <property type="molecule type" value="Genomic_DNA"/>
</dbReference>
<dbReference type="AlphaFoldDB" id="A0A9D1DST0"/>
<organism evidence="1 2">
    <name type="scientific">Candidatus Gallacutalibacter pullicola</name>
    <dbReference type="NCBI Taxonomy" id="2840830"/>
    <lineage>
        <taxon>Bacteria</taxon>
        <taxon>Bacillati</taxon>
        <taxon>Bacillota</taxon>
        <taxon>Clostridia</taxon>
        <taxon>Eubacteriales</taxon>
        <taxon>Candidatus Gallacutalibacter</taxon>
    </lineage>
</organism>
<dbReference type="InterPro" id="IPR038705">
    <property type="entry name" value="YabP_sf"/>
</dbReference>
<dbReference type="Gene3D" id="2.60.40.2000">
    <property type="match status" value="1"/>
</dbReference>